<dbReference type="AlphaFoldDB" id="K5Y5M9"/>
<dbReference type="GO" id="GO:0003676">
    <property type="term" value="F:nucleic acid binding"/>
    <property type="evidence" value="ECO:0007669"/>
    <property type="project" value="InterPro"/>
</dbReference>
<dbReference type="InterPro" id="IPR009057">
    <property type="entry name" value="Homeodomain-like_sf"/>
</dbReference>
<keyword evidence="1" id="KW-0233">DNA recombination</keyword>
<dbReference type="HOGENOM" id="CLU_822627_0_0_10"/>
<dbReference type="InterPro" id="IPR053392">
    <property type="entry name" value="Transposase_IS30-like"/>
</dbReference>
<evidence type="ECO:0000313" key="3">
    <source>
        <dbReference type="EMBL" id="EKN08457.1"/>
    </source>
</evidence>
<evidence type="ECO:0000256" key="1">
    <source>
        <dbReference type="ARBA" id="ARBA00023172"/>
    </source>
</evidence>
<accession>K5Y5M9</accession>
<gene>
    <name evidence="3" type="ORF">HMPREF1077_02525</name>
</gene>
<dbReference type="GO" id="GO:0005829">
    <property type="term" value="C:cytosol"/>
    <property type="evidence" value="ECO:0007669"/>
    <property type="project" value="TreeGrafter"/>
</dbReference>
<name>K5Y5M9_9BACT</name>
<dbReference type="InterPro" id="IPR051917">
    <property type="entry name" value="Transposase-Integrase"/>
</dbReference>
<dbReference type="GO" id="GO:0004803">
    <property type="term" value="F:transposase activity"/>
    <property type="evidence" value="ECO:0007669"/>
    <property type="project" value="TreeGrafter"/>
</dbReference>
<proteinExistence type="predicted"/>
<dbReference type="Proteomes" id="UP000001218">
    <property type="component" value="Unassembled WGS sequence"/>
</dbReference>
<dbReference type="GO" id="GO:0032196">
    <property type="term" value="P:transposition"/>
    <property type="evidence" value="ECO:0007669"/>
    <property type="project" value="TreeGrafter"/>
</dbReference>
<dbReference type="InterPro" id="IPR012337">
    <property type="entry name" value="RNaseH-like_sf"/>
</dbReference>
<dbReference type="GO" id="GO:0015074">
    <property type="term" value="P:DNA integration"/>
    <property type="evidence" value="ECO:0007669"/>
    <property type="project" value="InterPro"/>
</dbReference>
<feature type="domain" description="Integrase catalytic" evidence="2">
    <location>
        <begin position="168"/>
        <end position="330"/>
    </location>
</feature>
<reference evidence="3 4" key="1">
    <citation type="submission" date="2012-02" db="EMBL/GenBank/DDBJ databases">
        <title>The Genome Sequence of Parabacteroides johnsonii CL02T12C29.</title>
        <authorList>
            <consortium name="The Broad Institute Genome Sequencing Platform"/>
            <person name="Earl A."/>
            <person name="Ward D."/>
            <person name="Feldgarden M."/>
            <person name="Gevers D."/>
            <person name="Zitomersky N.L."/>
            <person name="Coyne M.J."/>
            <person name="Comstock L.E."/>
            <person name="Young S.K."/>
            <person name="Zeng Q."/>
            <person name="Gargeya S."/>
            <person name="Fitzgerald M."/>
            <person name="Haas B."/>
            <person name="Abouelleil A."/>
            <person name="Alvarado L."/>
            <person name="Arachchi H.M."/>
            <person name="Berlin A."/>
            <person name="Chapman S.B."/>
            <person name="Gearin G."/>
            <person name="Goldberg J."/>
            <person name="Griggs A."/>
            <person name="Gujja S."/>
            <person name="Hansen M."/>
            <person name="Heiman D."/>
            <person name="Howarth C."/>
            <person name="Larimer J."/>
            <person name="Lui A."/>
            <person name="MacDonald P.J.P."/>
            <person name="McCowen C."/>
            <person name="Montmayeur A."/>
            <person name="Murphy C."/>
            <person name="Neiman D."/>
            <person name="Pearson M."/>
            <person name="Priest M."/>
            <person name="Roberts A."/>
            <person name="Saif S."/>
            <person name="Shea T."/>
            <person name="Sisk P."/>
            <person name="Stolte C."/>
            <person name="Sykes S."/>
            <person name="Wortman J."/>
            <person name="Nusbaum C."/>
            <person name="Birren B."/>
        </authorList>
    </citation>
    <scope>NUCLEOTIDE SEQUENCE [LARGE SCALE GENOMIC DNA]</scope>
    <source>
        <strain evidence="3 4">CL02T12C29</strain>
    </source>
</reference>
<dbReference type="Gene3D" id="1.10.10.60">
    <property type="entry name" value="Homeodomain-like"/>
    <property type="match status" value="1"/>
</dbReference>
<organism evidence="3 4">
    <name type="scientific">Parabacteroides johnsonii CL02T12C29</name>
    <dbReference type="NCBI Taxonomy" id="999419"/>
    <lineage>
        <taxon>Bacteria</taxon>
        <taxon>Pseudomonadati</taxon>
        <taxon>Bacteroidota</taxon>
        <taxon>Bacteroidia</taxon>
        <taxon>Bacteroidales</taxon>
        <taxon>Tannerellaceae</taxon>
        <taxon>Parabacteroides</taxon>
    </lineage>
</organism>
<dbReference type="PANTHER" id="PTHR10948">
    <property type="entry name" value="TRANSPOSASE"/>
    <property type="match status" value="1"/>
</dbReference>
<dbReference type="eggNOG" id="COG2826">
    <property type="taxonomic scope" value="Bacteria"/>
</dbReference>
<dbReference type="NCBIfam" id="NF033563">
    <property type="entry name" value="transpos_IS30"/>
    <property type="match status" value="1"/>
</dbReference>
<dbReference type="PROSITE" id="PS50994">
    <property type="entry name" value="INTEGRASE"/>
    <property type="match status" value="1"/>
</dbReference>
<protein>
    <recommendedName>
        <fullName evidence="2">Integrase catalytic domain-containing protein</fullName>
    </recommendedName>
</protein>
<dbReference type="SUPFAM" id="SSF53098">
    <property type="entry name" value="Ribonuclease H-like"/>
    <property type="match status" value="1"/>
</dbReference>
<evidence type="ECO:0000313" key="4">
    <source>
        <dbReference type="Proteomes" id="UP000001218"/>
    </source>
</evidence>
<dbReference type="InterPro" id="IPR025246">
    <property type="entry name" value="IS30-like_HTH"/>
</dbReference>
<dbReference type="PATRIC" id="fig|999419.3.peg.2592"/>
<dbReference type="PANTHER" id="PTHR10948:SF23">
    <property type="entry name" value="TRANSPOSASE INSI FOR INSERTION SEQUENCE ELEMENT IS30A-RELATED"/>
    <property type="match status" value="1"/>
</dbReference>
<dbReference type="InterPro" id="IPR036397">
    <property type="entry name" value="RNaseH_sf"/>
</dbReference>
<feature type="non-terminal residue" evidence="3">
    <location>
        <position position="1"/>
    </location>
</feature>
<sequence length="337" mass="39271">GDRSLLRINYFCIVMKYKQLTREQRYAISLGLKEGKTQKAIALQIGVSASTVSRELRRNKSHRVYSYSLADEMSRERRERLPGNRKIPSALEKEALRLLVEEDWSPMQISGYLKRKGYKISHETLYRRIRADFSGELASHCRHKMKYRRHISRLCPTKVTNIPNRTSIRERPLEADGTRFGDWEMDLIVGKGGKGAILTLTERSSSLLLMEKLPDGKKAASLPRVVNRLLFPYRGKGVRTITTDNGGEFACHELIEKKLRATVYFTDSYCSWQKGAIENANKLVRQYIPKGTDFNTVSERFVMEIQKKINRRPREKLGFRSPKEYFFEKWEQQKRVV</sequence>
<dbReference type="SUPFAM" id="SSF46689">
    <property type="entry name" value="Homeodomain-like"/>
    <property type="match status" value="1"/>
</dbReference>
<dbReference type="Pfam" id="PF13936">
    <property type="entry name" value="HTH_38"/>
    <property type="match status" value="1"/>
</dbReference>
<dbReference type="Gene3D" id="3.30.420.10">
    <property type="entry name" value="Ribonuclease H-like superfamily/Ribonuclease H"/>
    <property type="match status" value="1"/>
</dbReference>
<dbReference type="EMBL" id="AGZP01000024">
    <property type="protein sequence ID" value="EKN08457.1"/>
    <property type="molecule type" value="Genomic_DNA"/>
</dbReference>
<comment type="caution">
    <text evidence="3">The sequence shown here is derived from an EMBL/GenBank/DDBJ whole genome shotgun (WGS) entry which is preliminary data.</text>
</comment>
<dbReference type="GO" id="GO:0006310">
    <property type="term" value="P:DNA recombination"/>
    <property type="evidence" value="ECO:0007669"/>
    <property type="project" value="UniProtKB-KW"/>
</dbReference>
<evidence type="ECO:0000259" key="2">
    <source>
        <dbReference type="PROSITE" id="PS50994"/>
    </source>
</evidence>
<dbReference type="InterPro" id="IPR001584">
    <property type="entry name" value="Integrase_cat-core"/>
</dbReference>